<keyword evidence="3" id="KW-0378">Hydrolase</keyword>
<dbReference type="InterPro" id="IPR029058">
    <property type="entry name" value="AB_hydrolase_fold"/>
</dbReference>
<feature type="chain" id="PRO_5045640676" evidence="1">
    <location>
        <begin position="22"/>
        <end position="250"/>
    </location>
</feature>
<dbReference type="InterPro" id="IPR052897">
    <property type="entry name" value="Sec-Metab_Biosynth_Hydrolase"/>
</dbReference>
<name>A0ABS8Y4B4_9BURK</name>
<dbReference type="InterPro" id="IPR000073">
    <property type="entry name" value="AB_hydrolase_1"/>
</dbReference>
<evidence type="ECO:0000256" key="1">
    <source>
        <dbReference type="SAM" id="SignalP"/>
    </source>
</evidence>
<dbReference type="Gene3D" id="3.40.50.1820">
    <property type="entry name" value="alpha/beta hydrolase"/>
    <property type="match status" value="1"/>
</dbReference>
<accession>A0ABS8Y4B4</accession>
<evidence type="ECO:0000313" key="4">
    <source>
        <dbReference type="Proteomes" id="UP001200741"/>
    </source>
</evidence>
<evidence type="ECO:0000259" key="2">
    <source>
        <dbReference type="Pfam" id="PF12697"/>
    </source>
</evidence>
<dbReference type="SUPFAM" id="SSF53474">
    <property type="entry name" value="alpha/beta-Hydrolases"/>
    <property type="match status" value="1"/>
</dbReference>
<organism evidence="3 4">
    <name type="scientific">Pelomonas cellulosilytica</name>
    <dbReference type="NCBI Taxonomy" id="2906762"/>
    <lineage>
        <taxon>Bacteria</taxon>
        <taxon>Pseudomonadati</taxon>
        <taxon>Pseudomonadota</taxon>
        <taxon>Betaproteobacteria</taxon>
        <taxon>Burkholderiales</taxon>
        <taxon>Sphaerotilaceae</taxon>
        <taxon>Roseateles</taxon>
    </lineage>
</organism>
<dbReference type="Pfam" id="PF12697">
    <property type="entry name" value="Abhydrolase_6"/>
    <property type="match status" value="1"/>
</dbReference>
<gene>
    <name evidence="3" type="ORF">LXT13_26665</name>
</gene>
<evidence type="ECO:0000313" key="3">
    <source>
        <dbReference type="EMBL" id="MCE4557976.1"/>
    </source>
</evidence>
<protein>
    <submittedName>
        <fullName evidence="3">Alpha/beta hydrolase</fullName>
    </submittedName>
</protein>
<sequence length="250" mass="26760">MTHFRRWLALFTLALSTAASAAPPLPSVVLVHGAFADGSSWSRVIPLLQKRGYRVTAVQLPLTSLEEDVTATRRVIERQPGDVVLVGHSWGGVVVTEAGNAPPVKALVYLSALVPDSEESAQALLGRLNAPMQGLAPDAAGLIWLDDPQAFRALMGTDLSLPAARALAAVQKPLAARAFGERVSHAAWRDKPSSYLVTTEDKALPSHVQRLIAGQLNAHTLELHSSHLSMASHPDRVADFIDSAARSQLR</sequence>
<feature type="signal peptide" evidence="1">
    <location>
        <begin position="1"/>
        <end position="21"/>
    </location>
</feature>
<dbReference type="EMBL" id="JAJTWU010000015">
    <property type="protein sequence ID" value="MCE4557976.1"/>
    <property type="molecule type" value="Genomic_DNA"/>
</dbReference>
<dbReference type="PANTHER" id="PTHR37017:SF11">
    <property type="entry name" value="ESTERASE_LIPASE_THIOESTERASE DOMAIN-CONTAINING PROTEIN"/>
    <property type="match status" value="1"/>
</dbReference>
<keyword evidence="1" id="KW-0732">Signal</keyword>
<dbReference type="RefSeq" id="WP_233375372.1">
    <property type="nucleotide sequence ID" value="NZ_JAJTWU010000015.1"/>
</dbReference>
<dbReference type="Proteomes" id="UP001200741">
    <property type="component" value="Unassembled WGS sequence"/>
</dbReference>
<dbReference type="PANTHER" id="PTHR37017">
    <property type="entry name" value="AB HYDROLASE-1 DOMAIN-CONTAINING PROTEIN-RELATED"/>
    <property type="match status" value="1"/>
</dbReference>
<keyword evidence="4" id="KW-1185">Reference proteome</keyword>
<comment type="caution">
    <text evidence="3">The sequence shown here is derived from an EMBL/GenBank/DDBJ whole genome shotgun (WGS) entry which is preliminary data.</text>
</comment>
<dbReference type="GO" id="GO:0016787">
    <property type="term" value="F:hydrolase activity"/>
    <property type="evidence" value="ECO:0007669"/>
    <property type="project" value="UniProtKB-KW"/>
</dbReference>
<proteinExistence type="predicted"/>
<feature type="domain" description="AB hydrolase-1" evidence="2">
    <location>
        <begin position="28"/>
        <end position="239"/>
    </location>
</feature>
<reference evidence="3 4" key="1">
    <citation type="submission" date="2021-12" db="EMBL/GenBank/DDBJ databases">
        <title>Genome seq of P8.</title>
        <authorList>
            <person name="Seo T."/>
        </authorList>
    </citation>
    <scope>NUCLEOTIDE SEQUENCE [LARGE SCALE GENOMIC DNA]</scope>
    <source>
        <strain evidence="3 4">P8</strain>
    </source>
</reference>